<dbReference type="STRING" id="743720.Psefu_2292"/>
<reference evidence="1 2" key="1">
    <citation type="submission" date="2011-04" db="EMBL/GenBank/DDBJ databases">
        <title>Complete sequence of Pseudomonas fulva 12-X.</title>
        <authorList>
            <consortium name="US DOE Joint Genome Institute"/>
            <person name="Lucas S."/>
            <person name="Han J."/>
            <person name="Lapidus A."/>
            <person name="Cheng J.-F."/>
            <person name="Goodwin L."/>
            <person name="Pitluck S."/>
            <person name="Peters L."/>
            <person name="Mikhailova N."/>
            <person name="Pagani I."/>
            <person name="Davenport K."/>
            <person name="Han C."/>
            <person name="Tapia R."/>
            <person name="Land M."/>
            <person name="Hauser L."/>
            <person name="Kyrpides N."/>
            <person name="Ivanova N."/>
            <person name="Pagani I."/>
            <person name="Lcollab F.I."/>
            <person name="Woyke T."/>
        </authorList>
    </citation>
    <scope>NUCLEOTIDE SEQUENCE [LARGE SCALE GENOMIC DNA]</scope>
    <source>
        <strain evidence="2">12-X</strain>
    </source>
</reference>
<dbReference type="AlphaFoldDB" id="F6AC77"/>
<dbReference type="Proteomes" id="UP000000686">
    <property type="component" value="Chromosome"/>
</dbReference>
<accession>F6AC77</accession>
<protein>
    <submittedName>
        <fullName evidence="1">Uncharacterized protein</fullName>
    </submittedName>
</protein>
<dbReference type="HOGENOM" id="CLU_3390902_0_0_6"/>
<keyword evidence="2" id="KW-1185">Reference proteome</keyword>
<dbReference type="EMBL" id="CP002727">
    <property type="protein sequence ID" value="AEF22259.1"/>
    <property type="molecule type" value="Genomic_DNA"/>
</dbReference>
<sequence length="32" mass="3564">MQTLAVTLSFLHRATVSPAECYLLSAIKETIR</sequence>
<organism evidence="1 2">
    <name type="scientific">Pseudomonas fulva (strain 12-X)</name>
    <dbReference type="NCBI Taxonomy" id="743720"/>
    <lineage>
        <taxon>Bacteria</taxon>
        <taxon>Pseudomonadati</taxon>
        <taxon>Pseudomonadota</taxon>
        <taxon>Gammaproteobacteria</taxon>
        <taxon>Pseudomonadales</taxon>
        <taxon>Pseudomonadaceae</taxon>
        <taxon>Pseudomonas</taxon>
    </lineage>
</organism>
<proteinExistence type="predicted"/>
<evidence type="ECO:0000313" key="2">
    <source>
        <dbReference type="Proteomes" id="UP000000686"/>
    </source>
</evidence>
<gene>
    <name evidence="1" type="ordered locus">Psefu_2292</name>
</gene>
<evidence type="ECO:0000313" key="1">
    <source>
        <dbReference type="EMBL" id="AEF22259.1"/>
    </source>
</evidence>
<dbReference type="KEGG" id="pfv:Psefu_2292"/>
<name>F6AC77_PSEF1</name>